<dbReference type="InterPro" id="IPR010496">
    <property type="entry name" value="AL/BT2_dom"/>
</dbReference>
<dbReference type="Proteomes" id="UP000319557">
    <property type="component" value="Chromosome"/>
</dbReference>
<dbReference type="AlphaFoldDB" id="A0A517LW16"/>
<protein>
    <recommendedName>
        <fullName evidence="1">3-keto-alpha-glucoside-1,2-lyase/3-keto-2-hydroxy-glucal hydratase domain-containing protein</fullName>
    </recommendedName>
</protein>
<dbReference type="Pfam" id="PF06439">
    <property type="entry name" value="3keto-disac_hyd"/>
    <property type="match status" value="1"/>
</dbReference>
<evidence type="ECO:0000259" key="1">
    <source>
        <dbReference type="Pfam" id="PF06439"/>
    </source>
</evidence>
<dbReference type="KEGG" id="ruv:EC9_09960"/>
<dbReference type="Gene3D" id="2.60.120.560">
    <property type="entry name" value="Exo-inulinase, domain 1"/>
    <property type="match status" value="1"/>
</dbReference>
<reference evidence="2 3" key="1">
    <citation type="submission" date="2019-02" db="EMBL/GenBank/DDBJ databases">
        <title>Deep-cultivation of Planctomycetes and their phenomic and genomic characterization uncovers novel biology.</title>
        <authorList>
            <person name="Wiegand S."/>
            <person name="Jogler M."/>
            <person name="Boedeker C."/>
            <person name="Pinto D."/>
            <person name="Vollmers J."/>
            <person name="Rivas-Marin E."/>
            <person name="Kohn T."/>
            <person name="Peeters S.H."/>
            <person name="Heuer A."/>
            <person name="Rast P."/>
            <person name="Oberbeckmann S."/>
            <person name="Bunk B."/>
            <person name="Jeske O."/>
            <person name="Meyerdierks A."/>
            <person name="Storesund J.E."/>
            <person name="Kallscheuer N."/>
            <person name="Luecker S."/>
            <person name="Lage O.M."/>
            <person name="Pohl T."/>
            <person name="Merkel B.J."/>
            <person name="Hornburger P."/>
            <person name="Mueller R.-W."/>
            <person name="Bruemmer F."/>
            <person name="Labrenz M."/>
            <person name="Spormann A.M."/>
            <person name="Op den Camp H."/>
            <person name="Overmann J."/>
            <person name="Amann R."/>
            <person name="Jetten M.S.M."/>
            <person name="Mascher T."/>
            <person name="Medema M.H."/>
            <person name="Devos D.P."/>
            <person name="Kaster A.-K."/>
            <person name="Ovreas L."/>
            <person name="Rohde M."/>
            <person name="Galperin M.Y."/>
            <person name="Jogler C."/>
        </authorList>
    </citation>
    <scope>NUCLEOTIDE SEQUENCE [LARGE SCALE GENOMIC DNA]</scope>
    <source>
        <strain evidence="2 3">EC9</strain>
    </source>
</reference>
<dbReference type="PROSITE" id="PS51257">
    <property type="entry name" value="PROKAR_LIPOPROTEIN"/>
    <property type="match status" value="1"/>
</dbReference>
<dbReference type="EMBL" id="CP036261">
    <property type="protein sequence ID" value="QDS86821.1"/>
    <property type="molecule type" value="Genomic_DNA"/>
</dbReference>
<accession>A0A517LW16</accession>
<dbReference type="GO" id="GO:0016787">
    <property type="term" value="F:hydrolase activity"/>
    <property type="evidence" value="ECO:0007669"/>
    <property type="project" value="InterPro"/>
</dbReference>
<evidence type="ECO:0000313" key="2">
    <source>
        <dbReference type="EMBL" id="QDS86821.1"/>
    </source>
</evidence>
<dbReference type="RefSeq" id="WP_145118308.1">
    <property type="nucleotide sequence ID" value="NZ_CP036261.1"/>
</dbReference>
<gene>
    <name evidence="2" type="ORF">EC9_09960</name>
</gene>
<sequence length="246" mass="26834">MFGWRLLTIAAIAITSCLLPRQLSSAGTGSRPAENRGSDLRIAAPDISSAGWKPMVELVGLLGWVPRNGTATYHNDGGQIVGRSVVGSPTSLLCTEKEYADFELTFEVLLDDKLNSGVQVRSFSKKDVNGGRVCGPQIEIEALSDDPNNACESGYIYSEGTGRGWLSENRIVDDVMINGQWNRFVIRVVGPRIQTWVNGRKVEDLLDENSPATGFIGLQVHSVPNGTPPLEVRWRDLRIRELPTGG</sequence>
<name>A0A517LW16_9BACT</name>
<proteinExistence type="predicted"/>
<evidence type="ECO:0000313" key="3">
    <source>
        <dbReference type="Proteomes" id="UP000319557"/>
    </source>
</evidence>
<organism evidence="2 3">
    <name type="scientific">Rosistilla ulvae</name>
    <dbReference type="NCBI Taxonomy" id="1930277"/>
    <lineage>
        <taxon>Bacteria</taxon>
        <taxon>Pseudomonadati</taxon>
        <taxon>Planctomycetota</taxon>
        <taxon>Planctomycetia</taxon>
        <taxon>Pirellulales</taxon>
        <taxon>Pirellulaceae</taxon>
        <taxon>Rosistilla</taxon>
    </lineage>
</organism>
<feature type="domain" description="3-keto-alpha-glucoside-1,2-lyase/3-keto-2-hydroxy-glucal hydratase" evidence="1">
    <location>
        <begin position="52"/>
        <end position="240"/>
    </location>
</feature>
<keyword evidence="3" id="KW-1185">Reference proteome</keyword>
<dbReference type="OrthoDB" id="176168at2"/>